<evidence type="ECO:0000256" key="1">
    <source>
        <dbReference type="SAM" id="MobiDB-lite"/>
    </source>
</evidence>
<dbReference type="Proteomes" id="UP000326757">
    <property type="component" value="Unassembled WGS sequence"/>
</dbReference>
<dbReference type="EMBL" id="VIGI01000009">
    <property type="protein sequence ID" value="KAB8295745.1"/>
    <property type="molecule type" value="Genomic_DNA"/>
</dbReference>
<protein>
    <submittedName>
        <fullName evidence="2">Uncharacterized protein</fullName>
    </submittedName>
</protein>
<name>A0A5N6K0T6_MONLA</name>
<gene>
    <name evidence="2" type="ORF">EYC80_008570</name>
</gene>
<proteinExistence type="predicted"/>
<sequence length="81" mass="8729">MISARSLSTFRPRISSATSSPIAVRSKNLSSCRFSLPQDRLATFDLPSKSESEPNATGLCRTPSSSKIGPRTEKKLTVEAS</sequence>
<accession>A0A5N6K0T6</accession>
<organism evidence="2 3">
    <name type="scientific">Monilinia laxa</name>
    <name type="common">Brown rot fungus</name>
    <name type="synonym">Sclerotinia laxa</name>
    <dbReference type="NCBI Taxonomy" id="61186"/>
    <lineage>
        <taxon>Eukaryota</taxon>
        <taxon>Fungi</taxon>
        <taxon>Dikarya</taxon>
        <taxon>Ascomycota</taxon>
        <taxon>Pezizomycotina</taxon>
        <taxon>Leotiomycetes</taxon>
        <taxon>Helotiales</taxon>
        <taxon>Sclerotiniaceae</taxon>
        <taxon>Monilinia</taxon>
    </lineage>
</organism>
<evidence type="ECO:0000313" key="3">
    <source>
        <dbReference type="Proteomes" id="UP000326757"/>
    </source>
</evidence>
<feature type="compositionally biased region" description="Basic and acidic residues" evidence="1">
    <location>
        <begin position="70"/>
        <end position="81"/>
    </location>
</feature>
<comment type="caution">
    <text evidence="2">The sequence shown here is derived from an EMBL/GenBank/DDBJ whole genome shotgun (WGS) entry which is preliminary data.</text>
</comment>
<reference evidence="2 3" key="1">
    <citation type="submission" date="2019-06" db="EMBL/GenBank/DDBJ databases">
        <title>Genome Sequence of the Brown Rot Fungal Pathogen Monilinia laxa.</title>
        <authorList>
            <person name="De Miccolis Angelini R.M."/>
            <person name="Landi L."/>
            <person name="Abate D."/>
            <person name="Pollastro S."/>
            <person name="Romanazzi G."/>
            <person name="Faretra F."/>
        </authorList>
    </citation>
    <scope>NUCLEOTIDE SEQUENCE [LARGE SCALE GENOMIC DNA]</scope>
    <source>
        <strain evidence="2 3">Mlax316</strain>
    </source>
</reference>
<keyword evidence="3" id="KW-1185">Reference proteome</keyword>
<evidence type="ECO:0000313" key="2">
    <source>
        <dbReference type="EMBL" id="KAB8295745.1"/>
    </source>
</evidence>
<dbReference type="AlphaFoldDB" id="A0A5N6K0T6"/>
<feature type="region of interest" description="Disordered" evidence="1">
    <location>
        <begin position="45"/>
        <end position="81"/>
    </location>
</feature>